<keyword evidence="1" id="KW-0812">Transmembrane</keyword>
<feature type="transmembrane region" description="Helical" evidence="1">
    <location>
        <begin position="39"/>
        <end position="57"/>
    </location>
</feature>
<evidence type="ECO:0000256" key="1">
    <source>
        <dbReference type="SAM" id="Phobius"/>
    </source>
</evidence>
<name>A0A6J6L363_9ZZZZ</name>
<evidence type="ECO:0000313" key="2">
    <source>
        <dbReference type="EMBL" id="CAB4656457.1"/>
    </source>
</evidence>
<accession>A0A6J6L363</accession>
<dbReference type="EMBL" id="CAEZWB010000177">
    <property type="protein sequence ID" value="CAB4656457.1"/>
    <property type="molecule type" value="Genomic_DNA"/>
</dbReference>
<gene>
    <name evidence="2" type="ORF">UFOPK2166_01121</name>
</gene>
<proteinExistence type="predicted"/>
<feature type="transmembrane region" description="Helical" evidence="1">
    <location>
        <begin position="7"/>
        <end position="27"/>
    </location>
</feature>
<keyword evidence="1" id="KW-1133">Transmembrane helix</keyword>
<protein>
    <submittedName>
        <fullName evidence="2">Unannotated protein</fullName>
    </submittedName>
</protein>
<organism evidence="2">
    <name type="scientific">freshwater metagenome</name>
    <dbReference type="NCBI Taxonomy" id="449393"/>
    <lineage>
        <taxon>unclassified sequences</taxon>
        <taxon>metagenomes</taxon>
        <taxon>ecological metagenomes</taxon>
    </lineage>
</organism>
<keyword evidence="1" id="KW-0472">Membrane</keyword>
<reference evidence="2" key="1">
    <citation type="submission" date="2020-05" db="EMBL/GenBank/DDBJ databases">
        <authorList>
            <person name="Chiriac C."/>
            <person name="Salcher M."/>
            <person name="Ghai R."/>
            <person name="Kavagutti S V."/>
        </authorList>
    </citation>
    <scope>NUCLEOTIDE SEQUENCE</scope>
</reference>
<dbReference type="AlphaFoldDB" id="A0A6J6L363"/>
<sequence length="63" mass="6845">MKPESVLRVTTLLAAAGSLAMSVYIYFRGTGEFHRLDGIYVGIWVPSILSLGTFLLAGRGKDK</sequence>